<dbReference type="PANTHER" id="PTHR44591">
    <property type="entry name" value="STRESS RESPONSE REGULATOR PROTEIN 1"/>
    <property type="match status" value="1"/>
</dbReference>
<dbReference type="SMART" id="SM00448">
    <property type="entry name" value="REC"/>
    <property type="match status" value="1"/>
</dbReference>
<dbReference type="InterPro" id="IPR001789">
    <property type="entry name" value="Sig_transdc_resp-reg_receiver"/>
</dbReference>
<dbReference type="CDD" id="cd00156">
    <property type="entry name" value="REC"/>
    <property type="match status" value="1"/>
</dbReference>
<dbReference type="InterPro" id="IPR050595">
    <property type="entry name" value="Bact_response_regulator"/>
</dbReference>
<name>A0A3B0RDB4_9ZZZZ</name>
<feature type="domain" description="Response regulatory" evidence="2">
    <location>
        <begin position="1"/>
        <end position="99"/>
    </location>
</feature>
<dbReference type="AlphaFoldDB" id="A0A3B0RDB4"/>
<dbReference type="Pfam" id="PF00072">
    <property type="entry name" value="Response_reg"/>
    <property type="match status" value="1"/>
</dbReference>
<dbReference type="GO" id="GO:0000160">
    <property type="term" value="P:phosphorelay signal transduction system"/>
    <property type="evidence" value="ECO:0007669"/>
    <property type="project" value="InterPro"/>
</dbReference>
<accession>A0A3B0RDB4</accession>
<dbReference type="SUPFAM" id="SSF52172">
    <property type="entry name" value="CheY-like"/>
    <property type="match status" value="1"/>
</dbReference>
<keyword evidence="1" id="KW-0597">Phosphoprotein</keyword>
<evidence type="ECO:0000313" key="3">
    <source>
        <dbReference type="EMBL" id="VAV89951.1"/>
    </source>
</evidence>
<dbReference type="PANTHER" id="PTHR44591:SF3">
    <property type="entry name" value="RESPONSE REGULATORY DOMAIN-CONTAINING PROTEIN"/>
    <property type="match status" value="1"/>
</dbReference>
<protein>
    <recommendedName>
        <fullName evidence="2">Response regulatory domain-containing protein</fullName>
    </recommendedName>
</protein>
<reference evidence="3" key="1">
    <citation type="submission" date="2018-06" db="EMBL/GenBank/DDBJ databases">
        <authorList>
            <person name="Zhirakovskaya E."/>
        </authorList>
    </citation>
    <scope>NUCLEOTIDE SEQUENCE</scope>
</reference>
<feature type="non-terminal residue" evidence="3">
    <location>
        <position position="1"/>
    </location>
</feature>
<evidence type="ECO:0000256" key="1">
    <source>
        <dbReference type="ARBA" id="ARBA00022553"/>
    </source>
</evidence>
<dbReference type="PROSITE" id="PS50110">
    <property type="entry name" value="RESPONSE_REGULATORY"/>
    <property type="match status" value="1"/>
</dbReference>
<sequence length="104" mass="11370">TDCGYEITVAEDGEDALEILEEDGVDFDLVISDVMMNVLDGPSFVSQAREQHGLKAKIIFMSAYAESAVREQLDVIDGAGYIQKPFTLRGLAAQVKTTLFPPED</sequence>
<organism evidence="3">
    <name type="scientific">hydrothermal vent metagenome</name>
    <dbReference type="NCBI Taxonomy" id="652676"/>
    <lineage>
        <taxon>unclassified sequences</taxon>
        <taxon>metagenomes</taxon>
        <taxon>ecological metagenomes</taxon>
    </lineage>
</organism>
<dbReference type="Gene3D" id="3.40.50.2300">
    <property type="match status" value="1"/>
</dbReference>
<dbReference type="InterPro" id="IPR011006">
    <property type="entry name" value="CheY-like_superfamily"/>
</dbReference>
<dbReference type="EMBL" id="UOEH01000022">
    <property type="protein sequence ID" value="VAV89951.1"/>
    <property type="molecule type" value="Genomic_DNA"/>
</dbReference>
<proteinExistence type="predicted"/>
<gene>
    <name evidence="3" type="ORF">MNBD_ALPHA05-1550</name>
</gene>
<evidence type="ECO:0000259" key="2">
    <source>
        <dbReference type="PROSITE" id="PS50110"/>
    </source>
</evidence>